<name>A0A8J3EXF5_9BACI</name>
<organism evidence="5 6">
    <name type="scientific">Gottfriedia solisilvae</name>
    <dbReference type="NCBI Taxonomy" id="1516104"/>
    <lineage>
        <taxon>Bacteria</taxon>
        <taxon>Bacillati</taxon>
        <taxon>Bacillota</taxon>
        <taxon>Bacilli</taxon>
        <taxon>Bacillales</taxon>
        <taxon>Bacillaceae</taxon>
        <taxon>Gottfriedia</taxon>
    </lineage>
</organism>
<dbReference type="AlphaFoldDB" id="A0A8J3EXF5"/>
<comment type="caution">
    <text evidence="5">The sequence shown here is derived from an EMBL/GenBank/DDBJ whole genome shotgun (WGS) entry which is preliminary data.</text>
</comment>
<accession>A0A8J3EXF5</accession>
<dbReference type="InterPro" id="IPR003439">
    <property type="entry name" value="ABC_transporter-like_ATP-bd"/>
</dbReference>
<evidence type="ECO:0000256" key="3">
    <source>
        <dbReference type="ARBA" id="ARBA00022840"/>
    </source>
</evidence>
<evidence type="ECO:0000313" key="6">
    <source>
        <dbReference type="Proteomes" id="UP000626244"/>
    </source>
</evidence>
<evidence type="ECO:0000256" key="1">
    <source>
        <dbReference type="ARBA" id="ARBA00022448"/>
    </source>
</evidence>
<protein>
    <submittedName>
        <fullName evidence="5">ABC transporter ATP-binding protein</fullName>
    </submittedName>
</protein>
<evidence type="ECO:0000313" key="5">
    <source>
        <dbReference type="EMBL" id="GGI12096.1"/>
    </source>
</evidence>
<feature type="domain" description="ABC transporter" evidence="4">
    <location>
        <begin position="2"/>
        <end position="226"/>
    </location>
</feature>
<keyword evidence="1" id="KW-0813">Transport</keyword>
<dbReference type="InterPro" id="IPR027417">
    <property type="entry name" value="P-loop_NTPase"/>
</dbReference>
<dbReference type="PANTHER" id="PTHR42939">
    <property type="entry name" value="ABC TRANSPORTER ATP-BINDING PROTEIN ALBC-RELATED"/>
    <property type="match status" value="1"/>
</dbReference>
<sequence>MLKIHQLSKKLDETEILKNISFDIEQGTITGLIGRNGAGKTTLLRTIVGILSPDEGAILIDNKDITIEPNTRNQIAYMSDTTNFIKQFTVKELITIYENAYPNFDKEKFLDALNKYKLPHGSLRKYSKGMKTLLYLLLTFSTGANYVILDEPTNGLDPVVKRTVLQLIIEYASTNSVGVLISSHHLVELEKIIDQYLFLKEGTIDNVATMEESTNKHFKLQVAFENGLPSEIAELEHVSVFSKTGKVAILIVSGQKEEFLQTLGKRNPLLLEELPLTLEDLFFLKDGGELYV</sequence>
<dbReference type="SUPFAM" id="SSF52540">
    <property type="entry name" value="P-loop containing nucleoside triphosphate hydrolases"/>
    <property type="match status" value="1"/>
</dbReference>
<dbReference type="GO" id="GO:0005524">
    <property type="term" value="F:ATP binding"/>
    <property type="evidence" value="ECO:0007669"/>
    <property type="project" value="UniProtKB-KW"/>
</dbReference>
<keyword evidence="3 5" id="KW-0067">ATP-binding</keyword>
<gene>
    <name evidence="5" type="ORF">GCM10007380_11150</name>
</gene>
<dbReference type="Pfam" id="PF00005">
    <property type="entry name" value="ABC_tran"/>
    <property type="match status" value="1"/>
</dbReference>
<dbReference type="InterPro" id="IPR051782">
    <property type="entry name" value="ABC_Transporter_VariousFunc"/>
</dbReference>
<dbReference type="Proteomes" id="UP000626244">
    <property type="component" value="Unassembled WGS sequence"/>
</dbReference>
<dbReference type="GO" id="GO:0016887">
    <property type="term" value="F:ATP hydrolysis activity"/>
    <property type="evidence" value="ECO:0007669"/>
    <property type="project" value="InterPro"/>
</dbReference>
<evidence type="ECO:0000256" key="2">
    <source>
        <dbReference type="ARBA" id="ARBA00022741"/>
    </source>
</evidence>
<dbReference type="EMBL" id="BMHB01000001">
    <property type="protein sequence ID" value="GGI12096.1"/>
    <property type="molecule type" value="Genomic_DNA"/>
</dbReference>
<dbReference type="PROSITE" id="PS50893">
    <property type="entry name" value="ABC_TRANSPORTER_2"/>
    <property type="match status" value="1"/>
</dbReference>
<proteinExistence type="predicted"/>
<dbReference type="RefSeq" id="WP_158093214.1">
    <property type="nucleotide sequence ID" value="NZ_BMHB01000001.1"/>
</dbReference>
<dbReference type="OrthoDB" id="9804819at2"/>
<dbReference type="PANTHER" id="PTHR42939:SF1">
    <property type="entry name" value="ABC TRANSPORTER ATP-BINDING PROTEIN ALBC-RELATED"/>
    <property type="match status" value="1"/>
</dbReference>
<keyword evidence="2" id="KW-0547">Nucleotide-binding</keyword>
<evidence type="ECO:0000259" key="4">
    <source>
        <dbReference type="PROSITE" id="PS50893"/>
    </source>
</evidence>
<dbReference type="SMART" id="SM00382">
    <property type="entry name" value="AAA"/>
    <property type="match status" value="1"/>
</dbReference>
<reference evidence="6" key="1">
    <citation type="journal article" date="2019" name="Int. J. Syst. Evol. Microbiol.">
        <title>The Global Catalogue of Microorganisms (GCM) 10K type strain sequencing project: providing services to taxonomists for standard genome sequencing and annotation.</title>
        <authorList>
            <consortium name="The Broad Institute Genomics Platform"/>
            <consortium name="The Broad Institute Genome Sequencing Center for Infectious Disease"/>
            <person name="Wu L."/>
            <person name="Ma J."/>
        </authorList>
    </citation>
    <scope>NUCLEOTIDE SEQUENCE [LARGE SCALE GENOMIC DNA]</scope>
    <source>
        <strain evidence="6">CGMCC 1.14993</strain>
    </source>
</reference>
<dbReference type="InterPro" id="IPR003593">
    <property type="entry name" value="AAA+_ATPase"/>
</dbReference>
<dbReference type="CDD" id="cd03230">
    <property type="entry name" value="ABC_DR_subfamily_A"/>
    <property type="match status" value="1"/>
</dbReference>
<dbReference type="Gene3D" id="3.40.50.300">
    <property type="entry name" value="P-loop containing nucleotide triphosphate hydrolases"/>
    <property type="match status" value="1"/>
</dbReference>
<keyword evidence="6" id="KW-1185">Reference proteome</keyword>